<evidence type="ECO:0000256" key="1">
    <source>
        <dbReference type="SAM" id="MobiDB-lite"/>
    </source>
</evidence>
<evidence type="ECO:0000313" key="3">
    <source>
        <dbReference type="Proteomes" id="UP001454036"/>
    </source>
</evidence>
<evidence type="ECO:0000313" key="2">
    <source>
        <dbReference type="EMBL" id="GAA0147558.1"/>
    </source>
</evidence>
<name>A0AAV3PBN7_LITER</name>
<comment type="caution">
    <text evidence="2">The sequence shown here is derived from an EMBL/GenBank/DDBJ whole genome shotgun (WGS) entry which is preliminary data.</text>
</comment>
<dbReference type="AlphaFoldDB" id="A0AAV3PBN7"/>
<gene>
    <name evidence="2" type="ORF">LIER_07227</name>
</gene>
<reference evidence="2 3" key="1">
    <citation type="submission" date="2024-01" db="EMBL/GenBank/DDBJ databases">
        <title>The complete chloroplast genome sequence of Lithospermum erythrorhizon: insights into the phylogenetic relationship among Boraginaceae species and the maternal lineages of purple gromwells.</title>
        <authorList>
            <person name="Okada T."/>
            <person name="Watanabe K."/>
        </authorList>
    </citation>
    <scope>NUCLEOTIDE SEQUENCE [LARGE SCALE GENOMIC DNA]</scope>
</reference>
<dbReference type="Proteomes" id="UP001454036">
    <property type="component" value="Unassembled WGS sequence"/>
</dbReference>
<protein>
    <submittedName>
        <fullName evidence="2">Uncharacterized protein</fullName>
    </submittedName>
</protein>
<accession>A0AAV3PBN7</accession>
<feature type="compositionally biased region" description="Polar residues" evidence="1">
    <location>
        <begin position="20"/>
        <end position="29"/>
    </location>
</feature>
<keyword evidence="3" id="KW-1185">Reference proteome</keyword>
<feature type="compositionally biased region" description="Polar residues" evidence="1">
    <location>
        <begin position="93"/>
        <end position="113"/>
    </location>
</feature>
<feature type="region of interest" description="Disordered" evidence="1">
    <location>
        <begin position="13"/>
        <end position="114"/>
    </location>
</feature>
<organism evidence="2 3">
    <name type="scientific">Lithospermum erythrorhizon</name>
    <name type="common">Purple gromwell</name>
    <name type="synonym">Lithospermum officinale var. erythrorhizon</name>
    <dbReference type="NCBI Taxonomy" id="34254"/>
    <lineage>
        <taxon>Eukaryota</taxon>
        <taxon>Viridiplantae</taxon>
        <taxon>Streptophyta</taxon>
        <taxon>Embryophyta</taxon>
        <taxon>Tracheophyta</taxon>
        <taxon>Spermatophyta</taxon>
        <taxon>Magnoliopsida</taxon>
        <taxon>eudicotyledons</taxon>
        <taxon>Gunneridae</taxon>
        <taxon>Pentapetalae</taxon>
        <taxon>asterids</taxon>
        <taxon>lamiids</taxon>
        <taxon>Boraginales</taxon>
        <taxon>Boraginaceae</taxon>
        <taxon>Boraginoideae</taxon>
        <taxon>Lithospermeae</taxon>
        <taxon>Lithospermum</taxon>
    </lineage>
</organism>
<sequence length="169" mass="18067">MYILLGIKPILSESAAPPVSHNTANSGTDLEQLHANKQLPHRSATPVDRSYSRYSNLRSEKKEVEAKKDAGANGMKTPSKADATVKNHVDSNGVKTPSMATETLNGVKTSSMETETKDANANGALEFSDKTPDILCLGEWLRLGVGRRFATSGPSPELSLISRDLGEGS</sequence>
<feature type="compositionally biased region" description="Basic and acidic residues" evidence="1">
    <location>
        <begin position="58"/>
        <end position="70"/>
    </location>
</feature>
<proteinExistence type="predicted"/>
<dbReference type="EMBL" id="BAABME010001098">
    <property type="protein sequence ID" value="GAA0147558.1"/>
    <property type="molecule type" value="Genomic_DNA"/>
</dbReference>